<dbReference type="InterPro" id="IPR008922">
    <property type="entry name" value="Di-copper_centre_dom_sf"/>
</dbReference>
<dbReference type="PANTHER" id="PTHR11474:SF126">
    <property type="entry name" value="TYROSINASE-LIKE PROTEIN TYR-1-RELATED"/>
    <property type="match status" value="1"/>
</dbReference>
<dbReference type="AlphaFoldDB" id="A0A1X7S635"/>
<reference evidence="6 7" key="1">
    <citation type="submission" date="2016-06" db="EMBL/GenBank/DDBJ databases">
        <authorList>
            <person name="Kjaerup R.B."/>
            <person name="Dalgaard T.S."/>
            <person name="Juul-Madsen H.R."/>
        </authorList>
    </citation>
    <scope>NUCLEOTIDE SEQUENCE [LARGE SCALE GENOMIC DNA]</scope>
</reference>
<evidence type="ECO:0000256" key="2">
    <source>
        <dbReference type="ARBA" id="ARBA00023008"/>
    </source>
</evidence>
<dbReference type="GO" id="GO:0046872">
    <property type="term" value="F:metal ion binding"/>
    <property type="evidence" value="ECO:0007669"/>
    <property type="project" value="UniProtKB-KW"/>
</dbReference>
<keyword evidence="2" id="KW-0186">Copper</keyword>
<evidence type="ECO:0000256" key="4">
    <source>
        <dbReference type="SAM" id="SignalP"/>
    </source>
</evidence>
<dbReference type="InterPro" id="IPR050316">
    <property type="entry name" value="Tyrosinase/Hemocyanin"/>
</dbReference>
<evidence type="ECO:0000256" key="3">
    <source>
        <dbReference type="SAM" id="MobiDB-lite"/>
    </source>
</evidence>
<feature type="domain" description="Tyrosinase copper-binding" evidence="5">
    <location>
        <begin position="174"/>
        <end position="359"/>
    </location>
</feature>
<dbReference type="Pfam" id="PF00264">
    <property type="entry name" value="Tyrosinase"/>
    <property type="match status" value="1"/>
</dbReference>
<dbReference type="InterPro" id="IPR002227">
    <property type="entry name" value="Tyrosinase_Cu-bd"/>
</dbReference>
<dbReference type="PRINTS" id="PR00092">
    <property type="entry name" value="TYROSINASE"/>
</dbReference>
<sequence>MILNKALLLSLTATCAVHGAALAMPQLQGLDSLVKPVTDTVETVKQIAGLPGTSTDGGKFGPKWINDVARRDKPEAVHQAQAKPVDDGDRRRDAPHLESRQSGSRQKLAQMHGTYRRNTLAQLSDRGKCNKNNIAVRKEWGNMSRKERLDFIAAVKCLQSKPSQTPQNVDRRAKNRWDDFTVAHVLNTNQIHWSGLMFPWHRNFLHKLEQELRDVCGYPGYLPWHNYMNNQDNLENNPLFDGTDTSIGGNGGSNGCITNGPFKDYKINIPENATPGQCISRAMDSSFLQQHLNPDALLDLQTKPDIASYHKQFEAQNGPHVIGHGSIGGLQNLILYSCQDVYFFFHHASVDRLWAIWVAQDFKNRANALDQNTDFDERHAYNFGPLPEANLDTELKLSPPWGNTKIRDIMSPTGGDLCYMYD</sequence>
<dbReference type="STRING" id="1276538.A0A1X7S635"/>
<dbReference type="PANTHER" id="PTHR11474">
    <property type="entry name" value="TYROSINASE FAMILY MEMBER"/>
    <property type="match status" value="1"/>
</dbReference>
<evidence type="ECO:0000259" key="5">
    <source>
        <dbReference type="Pfam" id="PF00264"/>
    </source>
</evidence>
<keyword evidence="7" id="KW-1185">Reference proteome</keyword>
<evidence type="ECO:0000256" key="1">
    <source>
        <dbReference type="ARBA" id="ARBA00022723"/>
    </source>
</evidence>
<proteinExistence type="predicted"/>
<dbReference type="Gene3D" id="1.10.1280.10">
    <property type="entry name" value="Di-copper center containing domain from catechol oxidase"/>
    <property type="match status" value="1"/>
</dbReference>
<accession>A0A1X7S635</accession>
<feature type="region of interest" description="Disordered" evidence="3">
    <location>
        <begin position="70"/>
        <end position="111"/>
    </location>
</feature>
<keyword evidence="1" id="KW-0479">Metal-binding</keyword>
<evidence type="ECO:0000313" key="7">
    <source>
        <dbReference type="Proteomes" id="UP000215127"/>
    </source>
</evidence>
<feature type="compositionally biased region" description="Basic and acidic residues" evidence="3">
    <location>
        <begin position="84"/>
        <end position="99"/>
    </location>
</feature>
<dbReference type="Proteomes" id="UP000215127">
    <property type="component" value="Chromosome 11"/>
</dbReference>
<evidence type="ECO:0000313" key="6">
    <source>
        <dbReference type="EMBL" id="SMQ55142.1"/>
    </source>
</evidence>
<organism evidence="6 7">
    <name type="scientific">Zymoseptoria tritici (strain ST99CH_3D7)</name>
    <dbReference type="NCBI Taxonomy" id="1276538"/>
    <lineage>
        <taxon>Eukaryota</taxon>
        <taxon>Fungi</taxon>
        <taxon>Dikarya</taxon>
        <taxon>Ascomycota</taxon>
        <taxon>Pezizomycotina</taxon>
        <taxon>Dothideomycetes</taxon>
        <taxon>Dothideomycetidae</taxon>
        <taxon>Mycosphaerellales</taxon>
        <taxon>Mycosphaerellaceae</taxon>
        <taxon>Zymoseptoria</taxon>
    </lineage>
</organism>
<dbReference type="GO" id="GO:0016491">
    <property type="term" value="F:oxidoreductase activity"/>
    <property type="evidence" value="ECO:0007669"/>
    <property type="project" value="InterPro"/>
</dbReference>
<dbReference type="SUPFAM" id="SSF48056">
    <property type="entry name" value="Di-copper centre-containing domain"/>
    <property type="match status" value="1"/>
</dbReference>
<feature type="signal peptide" evidence="4">
    <location>
        <begin position="1"/>
        <end position="23"/>
    </location>
</feature>
<dbReference type="EMBL" id="LT853702">
    <property type="protein sequence ID" value="SMQ55142.1"/>
    <property type="molecule type" value="Genomic_DNA"/>
</dbReference>
<keyword evidence="4" id="KW-0732">Signal</keyword>
<protein>
    <recommendedName>
        <fullName evidence="5">Tyrosinase copper-binding domain-containing protein</fullName>
    </recommendedName>
</protein>
<name>A0A1X7S635_ZYMT9</name>
<gene>
    <name evidence="6" type="ORF">ZT3D7_G10297</name>
</gene>
<feature type="chain" id="PRO_5012372203" description="Tyrosinase copper-binding domain-containing protein" evidence="4">
    <location>
        <begin position="24"/>
        <end position="422"/>
    </location>
</feature>